<dbReference type="Pfam" id="PF02902">
    <property type="entry name" value="Peptidase_C48"/>
    <property type="match status" value="1"/>
</dbReference>
<dbReference type="Gene3D" id="3.40.395.10">
    <property type="entry name" value="Adenoviral Proteinase, Chain A"/>
    <property type="match status" value="1"/>
</dbReference>
<keyword evidence="1" id="KW-0645">Protease</keyword>
<gene>
    <name evidence="4" type="ORF">LCPAC101_00770</name>
</gene>
<evidence type="ECO:0000256" key="2">
    <source>
        <dbReference type="ARBA" id="ARBA00022801"/>
    </source>
</evidence>
<dbReference type="EMBL" id="MK500441">
    <property type="protein sequence ID" value="QBK89794.1"/>
    <property type="molecule type" value="Genomic_DNA"/>
</dbReference>
<dbReference type="GO" id="GO:0008234">
    <property type="term" value="F:cysteine-type peptidase activity"/>
    <property type="evidence" value="ECO:0007669"/>
    <property type="project" value="InterPro"/>
</dbReference>
<evidence type="ECO:0000256" key="1">
    <source>
        <dbReference type="ARBA" id="ARBA00022670"/>
    </source>
</evidence>
<dbReference type="InterPro" id="IPR038765">
    <property type="entry name" value="Papain-like_cys_pep_sf"/>
</dbReference>
<dbReference type="InterPro" id="IPR003653">
    <property type="entry name" value="Peptidase_C48_C"/>
</dbReference>
<reference evidence="4" key="1">
    <citation type="journal article" date="2019" name="MBio">
        <title>Virus Genomes from Deep Sea Sediments Expand the Ocean Megavirome and Support Independent Origins of Viral Gigantism.</title>
        <authorList>
            <person name="Backstrom D."/>
            <person name="Yutin N."/>
            <person name="Jorgensen S.L."/>
            <person name="Dharamshi J."/>
            <person name="Homa F."/>
            <person name="Zaremba-Niedwiedzka K."/>
            <person name="Spang A."/>
            <person name="Wolf Y.I."/>
            <person name="Koonin E.V."/>
            <person name="Ettema T.J."/>
        </authorList>
    </citation>
    <scope>NUCLEOTIDE SEQUENCE</scope>
</reference>
<protein>
    <recommendedName>
        <fullName evidence="3">Ubiquitin-like protease family profile domain-containing protein</fullName>
    </recommendedName>
</protein>
<sequence length="266" mass="29701">MNKLMNYEDHTYPYSLDGRYFNKVLTQEDYPGLITEPLVLSVNYINKDVEADMDAPIQIDNDILYPSILRIIIELRDGEEIISRHSNLLIINKKNKTVLRFDPMEHHYQNMINEYIKSIFPSYTFNMDPRHPQQKDSIDHYCVAYVIKYAYFYINNSPINFDIHNNSEVICSDNDIEHFAHAITYLYGSLDTSVDGPPDIEHGNMDPTATGILIGGLGGAAIGGIAGGAGGALVGGLGGAALGGLIGSSSNRSRGYSGSRRYRRHY</sequence>
<proteinExistence type="predicted"/>
<dbReference type="GO" id="GO:0006508">
    <property type="term" value="P:proteolysis"/>
    <property type="evidence" value="ECO:0007669"/>
    <property type="project" value="UniProtKB-KW"/>
</dbReference>
<keyword evidence="2" id="KW-0378">Hydrolase</keyword>
<name>A0A481Z2Y0_9VIRU</name>
<evidence type="ECO:0000259" key="3">
    <source>
        <dbReference type="Pfam" id="PF02902"/>
    </source>
</evidence>
<organism evidence="4">
    <name type="scientific">Pithovirus LCPAC101</name>
    <dbReference type="NCBI Taxonomy" id="2506586"/>
    <lineage>
        <taxon>Viruses</taxon>
        <taxon>Pithoviruses</taxon>
    </lineage>
</organism>
<feature type="domain" description="Ubiquitin-like protease family profile" evidence="3">
    <location>
        <begin position="84"/>
        <end position="179"/>
    </location>
</feature>
<evidence type="ECO:0000313" key="4">
    <source>
        <dbReference type="EMBL" id="QBK89794.1"/>
    </source>
</evidence>
<accession>A0A481Z2Y0</accession>
<dbReference type="SUPFAM" id="SSF54001">
    <property type="entry name" value="Cysteine proteinases"/>
    <property type="match status" value="1"/>
</dbReference>